<gene>
    <name evidence="1" type="ORF">SDC9_78410</name>
</gene>
<comment type="caution">
    <text evidence="1">The sequence shown here is derived from an EMBL/GenBank/DDBJ whole genome shotgun (WGS) entry which is preliminary data.</text>
</comment>
<sequence>MRDILLIAKSVDSHRGILAENDSYAISPNWCHSTSLEFILALQIDLGGAIASCTPEGLGWYLNF</sequence>
<organism evidence="1">
    <name type="scientific">bioreactor metagenome</name>
    <dbReference type="NCBI Taxonomy" id="1076179"/>
    <lineage>
        <taxon>unclassified sequences</taxon>
        <taxon>metagenomes</taxon>
        <taxon>ecological metagenomes</taxon>
    </lineage>
</organism>
<name>A0A644YZE9_9ZZZZ</name>
<dbReference type="EMBL" id="VSSQ01006196">
    <property type="protein sequence ID" value="MPM31853.1"/>
    <property type="molecule type" value="Genomic_DNA"/>
</dbReference>
<protein>
    <submittedName>
        <fullName evidence="1">Uncharacterized protein</fullName>
    </submittedName>
</protein>
<reference evidence="1" key="1">
    <citation type="submission" date="2019-08" db="EMBL/GenBank/DDBJ databases">
        <authorList>
            <person name="Kucharzyk K."/>
            <person name="Murdoch R.W."/>
            <person name="Higgins S."/>
            <person name="Loffler F."/>
        </authorList>
    </citation>
    <scope>NUCLEOTIDE SEQUENCE</scope>
</reference>
<evidence type="ECO:0000313" key="1">
    <source>
        <dbReference type="EMBL" id="MPM31853.1"/>
    </source>
</evidence>
<accession>A0A644YZE9</accession>
<dbReference type="AlphaFoldDB" id="A0A644YZE9"/>
<proteinExistence type="predicted"/>